<evidence type="ECO:0000313" key="9">
    <source>
        <dbReference type="Proteomes" id="UP000013909"/>
    </source>
</evidence>
<keyword evidence="9" id="KW-1185">Reference proteome</keyword>
<dbReference type="SUPFAM" id="SSF51735">
    <property type="entry name" value="NAD(P)-binding Rossmann-fold domains"/>
    <property type="match status" value="1"/>
</dbReference>
<dbReference type="InterPro" id="IPR036291">
    <property type="entry name" value="NAD(P)-bd_dom_sf"/>
</dbReference>
<organism evidence="8 9">
    <name type="scientific">Lunatimonas lonarensis</name>
    <dbReference type="NCBI Taxonomy" id="1232681"/>
    <lineage>
        <taxon>Bacteria</taxon>
        <taxon>Pseudomonadati</taxon>
        <taxon>Bacteroidota</taxon>
        <taxon>Cytophagia</taxon>
        <taxon>Cytophagales</taxon>
        <taxon>Cyclobacteriaceae</taxon>
    </lineage>
</organism>
<dbReference type="Gene3D" id="3.30.360.10">
    <property type="entry name" value="Dihydrodipicolinate Reductase, domain 2"/>
    <property type="match status" value="1"/>
</dbReference>
<feature type="domain" description="Gfo/Idh/MocA-like oxidoreductase N-terminal" evidence="6">
    <location>
        <begin position="58"/>
        <end position="182"/>
    </location>
</feature>
<evidence type="ECO:0000256" key="3">
    <source>
        <dbReference type="ARBA" id="ARBA00022801"/>
    </source>
</evidence>
<evidence type="ECO:0000256" key="5">
    <source>
        <dbReference type="ARBA" id="ARBA00023295"/>
    </source>
</evidence>
<evidence type="ECO:0000259" key="6">
    <source>
        <dbReference type="Pfam" id="PF01408"/>
    </source>
</evidence>
<dbReference type="GO" id="GO:0016798">
    <property type="term" value="F:hydrolase activity, acting on glycosyl bonds"/>
    <property type="evidence" value="ECO:0007669"/>
    <property type="project" value="UniProtKB-KW"/>
</dbReference>
<dbReference type="Pfam" id="PF21252">
    <property type="entry name" value="Glyco_hydro_109_C"/>
    <property type="match status" value="1"/>
</dbReference>
<dbReference type="Proteomes" id="UP000013909">
    <property type="component" value="Unassembled WGS sequence"/>
</dbReference>
<feature type="domain" description="Glycosyl hydrolase 109 C-terminal" evidence="7">
    <location>
        <begin position="194"/>
        <end position="353"/>
    </location>
</feature>
<evidence type="ECO:0000313" key="8">
    <source>
        <dbReference type="EMBL" id="EON77964.1"/>
    </source>
</evidence>
<evidence type="ECO:0000256" key="2">
    <source>
        <dbReference type="ARBA" id="ARBA00009329"/>
    </source>
</evidence>
<dbReference type="OrthoDB" id="9771072at2"/>
<dbReference type="NCBIfam" id="TIGR01409">
    <property type="entry name" value="TAT_signal_seq"/>
    <property type="match status" value="1"/>
</dbReference>
<dbReference type="GO" id="GO:0000166">
    <property type="term" value="F:nucleotide binding"/>
    <property type="evidence" value="ECO:0007669"/>
    <property type="project" value="InterPro"/>
</dbReference>
<sequence>MKTNRRDFLKLSGVAGTGLAGAGLAGFTQRDTDMQPFQPPKWERFNMSGYAAPKMDVVRIGVIGIGNRGSGALRRLVRIEGVEITAISDLDPARAKKGSETVGEWGHKPVLYSGGAEDWKKLCERQDVDLVYICTPWALHAPQAIFAMEHGKHAVTELPSAQTLEDCWKLVETSEKTKRHCMLLENVCYDFFEMMTLNMARQGFFGEIMHGEGAYIHDLLMANFSKTGYSNMWRLEENASRNGNLYPMHGLGSIAQIMDINYGDKMDFLVSVSTDDFMMGKKAEELAQADDFWKPYVGRPYRGNLNTSIIRTSRGKTIMLQHDVTSPRPYSRIHLLSGTKGAAMKYPEPGRIATSHEGWLSEGEMKAIEEKYTPEITKRVGEMAKQVGGHGGMDTLMDWRLIDCLRNGLPLDINVYDAAVWSSIVPLSGASVANRSMPVEVPDFTGGLWRSNKPLMDINLVHGGNTRLKMSK</sequence>
<dbReference type="InterPro" id="IPR050463">
    <property type="entry name" value="Gfo/Idh/MocA_oxidrdct_glycsds"/>
</dbReference>
<dbReference type="PROSITE" id="PS51318">
    <property type="entry name" value="TAT"/>
    <property type="match status" value="1"/>
</dbReference>
<gene>
    <name evidence="8" type="ORF">ADIS_1503</name>
</gene>
<evidence type="ECO:0000259" key="7">
    <source>
        <dbReference type="Pfam" id="PF21252"/>
    </source>
</evidence>
<keyword evidence="4" id="KW-0520">NAD</keyword>
<dbReference type="AlphaFoldDB" id="R7ZVC4"/>
<accession>R7ZVC4</accession>
<dbReference type="Gene3D" id="3.40.50.720">
    <property type="entry name" value="NAD(P)-binding Rossmann-like Domain"/>
    <property type="match status" value="1"/>
</dbReference>
<dbReference type="Pfam" id="PF01408">
    <property type="entry name" value="GFO_IDH_MocA"/>
    <property type="match status" value="1"/>
</dbReference>
<protein>
    <submittedName>
        <fullName evidence="8">Oxidoreductase, Gfo/Idh/MocA family</fullName>
    </submittedName>
</protein>
<dbReference type="InterPro" id="IPR019546">
    <property type="entry name" value="TAT_signal_bac_arc"/>
</dbReference>
<dbReference type="InterPro" id="IPR000683">
    <property type="entry name" value="Gfo/Idh/MocA-like_OxRdtase_N"/>
</dbReference>
<comment type="caution">
    <text evidence="8">The sequence shown here is derived from an EMBL/GenBank/DDBJ whole genome shotgun (WGS) entry which is preliminary data.</text>
</comment>
<dbReference type="STRING" id="1232681.ADIS_1503"/>
<dbReference type="EMBL" id="AQHR01000044">
    <property type="protein sequence ID" value="EON77964.1"/>
    <property type="molecule type" value="Genomic_DNA"/>
</dbReference>
<reference evidence="8 9" key="1">
    <citation type="submission" date="2013-02" db="EMBL/GenBank/DDBJ databases">
        <title>A novel strain isolated from Lonar lake, Maharashtra, India.</title>
        <authorList>
            <person name="Singh A."/>
        </authorList>
    </citation>
    <scope>NUCLEOTIDE SEQUENCE [LARGE SCALE GENOMIC DNA]</scope>
    <source>
        <strain evidence="8 9">AK24</strain>
    </source>
</reference>
<dbReference type="RefSeq" id="WP_010853646.1">
    <property type="nucleotide sequence ID" value="NZ_AQHR01000044.1"/>
</dbReference>
<dbReference type="PANTHER" id="PTHR43818">
    <property type="entry name" value="BCDNA.GH03377"/>
    <property type="match status" value="1"/>
</dbReference>
<evidence type="ECO:0000256" key="4">
    <source>
        <dbReference type="ARBA" id="ARBA00023027"/>
    </source>
</evidence>
<dbReference type="PATRIC" id="fig|1288963.3.peg.1496"/>
<dbReference type="InterPro" id="IPR049303">
    <property type="entry name" value="Glyco_hydro_109_C"/>
</dbReference>
<evidence type="ECO:0000256" key="1">
    <source>
        <dbReference type="ARBA" id="ARBA00001911"/>
    </source>
</evidence>
<keyword evidence="3" id="KW-0378">Hydrolase</keyword>
<keyword evidence="5" id="KW-0326">Glycosidase</keyword>
<dbReference type="InterPro" id="IPR006311">
    <property type="entry name" value="TAT_signal"/>
</dbReference>
<proteinExistence type="inferred from homology"/>
<dbReference type="PANTHER" id="PTHR43818:SF1">
    <property type="entry name" value="GLYCOSYL HYDROLASE FAMILY 109 PROTEIN"/>
    <property type="match status" value="1"/>
</dbReference>
<comment type="similarity">
    <text evidence="2">Belongs to the Gfo/Idh/MocA family. Glycosyl hydrolase 109 subfamily.</text>
</comment>
<name>R7ZVC4_9BACT</name>
<comment type="cofactor">
    <cofactor evidence="1">
        <name>NAD(+)</name>
        <dbReference type="ChEBI" id="CHEBI:57540"/>
    </cofactor>
</comment>